<feature type="transmembrane region" description="Helical" evidence="1">
    <location>
        <begin position="137"/>
        <end position="156"/>
    </location>
</feature>
<reference evidence="2 3" key="1">
    <citation type="submission" date="2019-10" db="EMBL/GenBank/DDBJ databases">
        <title>Assembly and Annotation for the nematode Trichostrongylus colubriformis.</title>
        <authorList>
            <person name="Martin J."/>
        </authorList>
    </citation>
    <scope>NUCLEOTIDE SEQUENCE [LARGE SCALE GENOMIC DNA]</scope>
    <source>
        <strain evidence="2">G859</strain>
        <tissue evidence="2">Whole worm</tissue>
    </source>
</reference>
<gene>
    <name evidence="2" type="ORF">GCK32_008583</name>
</gene>
<keyword evidence="1" id="KW-0812">Transmembrane</keyword>
<comment type="caution">
    <text evidence="2">The sequence shown here is derived from an EMBL/GenBank/DDBJ whole genome shotgun (WGS) entry which is preliminary data.</text>
</comment>
<dbReference type="EMBL" id="WIXE01006768">
    <property type="protein sequence ID" value="KAK5980992.1"/>
    <property type="molecule type" value="Genomic_DNA"/>
</dbReference>
<organism evidence="2 3">
    <name type="scientific">Trichostrongylus colubriformis</name>
    <name type="common">Black scour worm</name>
    <dbReference type="NCBI Taxonomy" id="6319"/>
    <lineage>
        <taxon>Eukaryota</taxon>
        <taxon>Metazoa</taxon>
        <taxon>Ecdysozoa</taxon>
        <taxon>Nematoda</taxon>
        <taxon>Chromadorea</taxon>
        <taxon>Rhabditida</taxon>
        <taxon>Rhabditina</taxon>
        <taxon>Rhabditomorpha</taxon>
        <taxon>Strongyloidea</taxon>
        <taxon>Trichostrongylidae</taxon>
        <taxon>Trichostrongylus</taxon>
    </lineage>
</organism>
<evidence type="ECO:0000313" key="3">
    <source>
        <dbReference type="Proteomes" id="UP001331761"/>
    </source>
</evidence>
<accession>A0AAN8FLJ7</accession>
<keyword evidence="1" id="KW-1133">Transmembrane helix</keyword>
<proteinExistence type="predicted"/>
<keyword evidence="3" id="KW-1185">Reference proteome</keyword>
<name>A0AAN8FLJ7_TRICO</name>
<protein>
    <submittedName>
        <fullName evidence="2">Uncharacterized protein</fullName>
    </submittedName>
</protein>
<evidence type="ECO:0000313" key="2">
    <source>
        <dbReference type="EMBL" id="KAK5980992.1"/>
    </source>
</evidence>
<feature type="transmembrane region" description="Helical" evidence="1">
    <location>
        <begin position="71"/>
        <end position="93"/>
    </location>
</feature>
<sequence>MMLLFKQSGLKYQAQELQSKVSRVVFTAGHLRISIVFLLLSFWLVWILVLSELLYSYSVNPKAACMASTECSLLSLIVGLHASVLLIGTVGWICSSPTLTSILIVPPLCFGGALTGVEIDQWIADSEEHGEPYSKTSALLCFLCFWMFIMYAVVVIRKYCSYLKQINNRRRFNVDVFKERVFGTPPLKEFNRMEFARCSHLSDSQLDDIFDEVTIPLAETTEHLLCSRVPSFNSFVLTISSLWFTYMPRSLADIQKKILGSSFLHISELVKYV</sequence>
<dbReference type="AlphaFoldDB" id="A0AAN8FLJ7"/>
<dbReference type="Proteomes" id="UP001331761">
    <property type="component" value="Unassembled WGS sequence"/>
</dbReference>
<evidence type="ECO:0000256" key="1">
    <source>
        <dbReference type="SAM" id="Phobius"/>
    </source>
</evidence>
<feature type="transmembrane region" description="Helical" evidence="1">
    <location>
        <begin position="31"/>
        <end position="50"/>
    </location>
</feature>
<keyword evidence="1" id="KW-0472">Membrane</keyword>